<reference evidence="2 3" key="1">
    <citation type="submission" date="2019-05" db="EMBL/GenBank/DDBJ databases">
        <title>Another draft genome of Portunus trituberculatus and its Hox gene families provides insights of decapod evolution.</title>
        <authorList>
            <person name="Jeong J.-H."/>
            <person name="Song I."/>
            <person name="Kim S."/>
            <person name="Choi T."/>
            <person name="Kim D."/>
            <person name="Ryu S."/>
            <person name="Kim W."/>
        </authorList>
    </citation>
    <scope>NUCLEOTIDE SEQUENCE [LARGE SCALE GENOMIC DNA]</scope>
    <source>
        <tissue evidence="2">Muscle</tissue>
    </source>
</reference>
<accession>A0A5B7IMG0</accession>
<keyword evidence="3" id="KW-1185">Reference proteome</keyword>
<feature type="region of interest" description="Disordered" evidence="1">
    <location>
        <begin position="60"/>
        <end position="79"/>
    </location>
</feature>
<proteinExistence type="predicted"/>
<dbReference type="AlphaFoldDB" id="A0A5B7IMG0"/>
<gene>
    <name evidence="2" type="ORF">E2C01_081507</name>
</gene>
<sequence length="79" mass="8724">MKSEAEGEAPVTCLYYLLDNGGERSDTPSRAGMNHLGVDKFARRLPEPRRTRRLIHRAAAEAGRPERSEALRCTGAADN</sequence>
<dbReference type="Proteomes" id="UP000324222">
    <property type="component" value="Unassembled WGS sequence"/>
</dbReference>
<organism evidence="2 3">
    <name type="scientific">Portunus trituberculatus</name>
    <name type="common">Swimming crab</name>
    <name type="synonym">Neptunus trituberculatus</name>
    <dbReference type="NCBI Taxonomy" id="210409"/>
    <lineage>
        <taxon>Eukaryota</taxon>
        <taxon>Metazoa</taxon>
        <taxon>Ecdysozoa</taxon>
        <taxon>Arthropoda</taxon>
        <taxon>Crustacea</taxon>
        <taxon>Multicrustacea</taxon>
        <taxon>Malacostraca</taxon>
        <taxon>Eumalacostraca</taxon>
        <taxon>Eucarida</taxon>
        <taxon>Decapoda</taxon>
        <taxon>Pleocyemata</taxon>
        <taxon>Brachyura</taxon>
        <taxon>Eubrachyura</taxon>
        <taxon>Portunoidea</taxon>
        <taxon>Portunidae</taxon>
        <taxon>Portuninae</taxon>
        <taxon>Portunus</taxon>
    </lineage>
</organism>
<evidence type="ECO:0000313" key="2">
    <source>
        <dbReference type="EMBL" id="MPC86671.1"/>
    </source>
</evidence>
<evidence type="ECO:0000256" key="1">
    <source>
        <dbReference type="SAM" id="MobiDB-lite"/>
    </source>
</evidence>
<name>A0A5B7IMG0_PORTR</name>
<dbReference type="EMBL" id="VSRR010072164">
    <property type="protein sequence ID" value="MPC86671.1"/>
    <property type="molecule type" value="Genomic_DNA"/>
</dbReference>
<protein>
    <submittedName>
        <fullName evidence="2">Uncharacterized protein</fullName>
    </submittedName>
</protein>
<comment type="caution">
    <text evidence="2">The sequence shown here is derived from an EMBL/GenBank/DDBJ whole genome shotgun (WGS) entry which is preliminary data.</text>
</comment>
<evidence type="ECO:0000313" key="3">
    <source>
        <dbReference type="Proteomes" id="UP000324222"/>
    </source>
</evidence>